<evidence type="ECO:0000313" key="2">
    <source>
        <dbReference type="EMBL" id="AKP65396.1"/>
    </source>
</evidence>
<dbReference type="EMBL" id="CP012033">
    <property type="protein sequence ID" value="AKP65396.1"/>
    <property type="molecule type" value="Genomic_DNA"/>
</dbReference>
<dbReference type="InterPro" id="IPR029021">
    <property type="entry name" value="Prot-tyrosine_phosphatase-like"/>
</dbReference>
<organism evidence="2 3">
    <name type="scientific">Levilactobacillus koreensis</name>
    <dbReference type="NCBI Taxonomy" id="637971"/>
    <lineage>
        <taxon>Bacteria</taxon>
        <taxon>Bacillati</taxon>
        <taxon>Bacillota</taxon>
        <taxon>Bacilli</taxon>
        <taxon>Lactobacillales</taxon>
        <taxon>Lactobacillaceae</taxon>
        <taxon>Levilactobacillus</taxon>
    </lineage>
</organism>
<dbReference type="Gene3D" id="3.90.190.10">
    <property type="entry name" value="Protein tyrosine phosphatase superfamily"/>
    <property type="match status" value="1"/>
</dbReference>
<proteinExistence type="predicted"/>
<evidence type="ECO:0000313" key="3">
    <source>
        <dbReference type="Proteomes" id="UP000036000"/>
    </source>
</evidence>
<feature type="domain" description="Tyrosine specific protein phosphatases" evidence="1">
    <location>
        <begin position="133"/>
        <end position="177"/>
    </location>
</feature>
<dbReference type="Proteomes" id="UP000036000">
    <property type="component" value="Chromosome"/>
</dbReference>
<dbReference type="KEGG" id="lko:ABN16_10545"/>
<dbReference type="InterPro" id="IPR016130">
    <property type="entry name" value="Tyr_Pase_AS"/>
</dbReference>
<dbReference type="Pfam" id="PF13350">
    <property type="entry name" value="Y_phosphatase3"/>
    <property type="match status" value="1"/>
</dbReference>
<sequence length="260" mass="29632">MQIAREIKLNNAFNCRDLGGYQTSDGLTIKQHQLIRAGYLSDLDSVDQKILYDYGVRTVIDLRSPMEVVKYPDHLGGIARYLRISVSRRDLTESTENLRSLASQLTDKKAGFQLMLRSYRQLVVSTEAQQAYHRFFRSVLNATPGGILFHCSSGKDRTGLLASLILMMLDIPEETVKADYLNSNWVSALRINDRLNGAKLVSGNLAYLQSIFDLSIVREEYFEQVMSIIDDHFGGVKSYWHEQLGLSEDDLIKLRKLFLE</sequence>
<accession>A0AAC8UWM7</accession>
<gene>
    <name evidence="2" type="ORF">ABN16_10545</name>
</gene>
<dbReference type="AlphaFoldDB" id="A0AAC8UWM7"/>
<keyword evidence="3" id="KW-1185">Reference proteome</keyword>
<dbReference type="RefSeq" id="WP_048735692.1">
    <property type="nucleotide sequence ID" value="NZ_CP012033.1"/>
</dbReference>
<dbReference type="SUPFAM" id="SSF52799">
    <property type="entry name" value="(Phosphotyrosine protein) phosphatases II"/>
    <property type="match status" value="1"/>
</dbReference>
<dbReference type="PROSITE" id="PS00383">
    <property type="entry name" value="TYR_PHOSPHATASE_1"/>
    <property type="match status" value="1"/>
</dbReference>
<dbReference type="InterPro" id="IPR000387">
    <property type="entry name" value="Tyr_Pase_dom"/>
</dbReference>
<name>A0AAC8UWM7_9LACO</name>
<reference evidence="2 3" key="1">
    <citation type="submission" date="2015-07" db="EMBL/GenBank/DDBJ databases">
        <title>Lactobacillus korensis/26-25/ whole genome sequencing.</title>
        <authorList>
            <person name="Kim M.K."/>
            <person name="Im W.-T."/>
            <person name="Srinivasan S."/>
            <person name="Lee J.-J."/>
        </authorList>
    </citation>
    <scope>NUCLEOTIDE SEQUENCE [LARGE SCALE GENOMIC DNA]</scope>
    <source>
        <strain evidence="2 3">26-25</strain>
    </source>
</reference>
<evidence type="ECO:0000259" key="1">
    <source>
        <dbReference type="PROSITE" id="PS50056"/>
    </source>
</evidence>
<dbReference type="GO" id="GO:0004721">
    <property type="term" value="F:phosphoprotein phosphatase activity"/>
    <property type="evidence" value="ECO:0007669"/>
    <property type="project" value="InterPro"/>
</dbReference>
<dbReference type="InterPro" id="IPR026893">
    <property type="entry name" value="Tyr/Ser_Pase_IphP-type"/>
</dbReference>
<dbReference type="PROSITE" id="PS50056">
    <property type="entry name" value="TYR_PHOSPHATASE_2"/>
    <property type="match status" value="1"/>
</dbReference>
<protein>
    <recommendedName>
        <fullName evidence="1">Tyrosine specific protein phosphatases domain-containing protein</fullName>
    </recommendedName>
</protein>